<sequence>MPRRAVHRCARDRQRRQGRRVPLSETARSALTRWLRLRRMSGNPVSPWVWPPLSGKRSGQQMQARSVGGMLDAARRAGLNVARVSPHKLRHTFTTALIESGRSLDGIRVLLGHDSIQTTTIYAHPSSTRVAAAAA</sequence>
<gene>
    <name evidence="4" type="ORF">FHR04_17220</name>
</gene>
<dbReference type="AlphaFoldDB" id="A0A5C4XY66"/>
<dbReference type="GO" id="GO:0015074">
    <property type="term" value="P:DNA integration"/>
    <property type="evidence" value="ECO:0007669"/>
    <property type="project" value="InterPro"/>
</dbReference>
<evidence type="ECO:0000313" key="5">
    <source>
        <dbReference type="Proteomes" id="UP000313988"/>
    </source>
</evidence>
<name>A0A5C4XY66_9DEIO</name>
<organism evidence="4 5">
    <name type="scientific">Deinococcus radiopugnans ATCC 19172</name>
    <dbReference type="NCBI Taxonomy" id="585398"/>
    <lineage>
        <taxon>Bacteria</taxon>
        <taxon>Thermotogati</taxon>
        <taxon>Deinococcota</taxon>
        <taxon>Deinococci</taxon>
        <taxon>Deinococcales</taxon>
        <taxon>Deinococcaceae</taxon>
        <taxon>Deinococcus</taxon>
    </lineage>
</organism>
<reference evidence="4 5" key="1">
    <citation type="submission" date="2019-06" db="EMBL/GenBank/DDBJ databases">
        <title>Genome sequence of Deinococcus radiopugnans ATCC 19172.</title>
        <authorList>
            <person name="Maclea K.S."/>
            <person name="Maynard C.R."/>
        </authorList>
    </citation>
    <scope>NUCLEOTIDE SEQUENCE [LARGE SCALE GENOMIC DNA]</scope>
    <source>
        <strain evidence="4 5">ATCC 19172</strain>
    </source>
</reference>
<dbReference type="Pfam" id="PF00589">
    <property type="entry name" value="Phage_integrase"/>
    <property type="match status" value="1"/>
</dbReference>
<evidence type="ECO:0000256" key="2">
    <source>
        <dbReference type="SAM" id="MobiDB-lite"/>
    </source>
</evidence>
<dbReference type="Proteomes" id="UP000313988">
    <property type="component" value="Unassembled WGS sequence"/>
</dbReference>
<dbReference type="PANTHER" id="PTHR30349">
    <property type="entry name" value="PHAGE INTEGRASE-RELATED"/>
    <property type="match status" value="1"/>
</dbReference>
<feature type="region of interest" description="Disordered" evidence="2">
    <location>
        <begin position="1"/>
        <end position="23"/>
    </location>
</feature>
<feature type="domain" description="Tyr recombinase" evidence="3">
    <location>
        <begin position="1"/>
        <end position="135"/>
    </location>
</feature>
<dbReference type="GO" id="GO:0003677">
    <property type="term" value="F:DNA binding"/>
    <property type="evidence" value="ECO:0007669"/>
    <property type="project" value="InterPro"/>
</dbReference>
<comment type="caution">
    <text evidence="4">The sequence shown here is derived from an EMBL/GenBank/DDBJ whole genome shotgun (WGS) entry which is preliminary data.</text>
</comment>
<dbReference type="InterPro" id="IPR002104">
    <property type="entry name" value="Integrase_catalytic"/>
</dbReference>
<dbReference type="InterPro" id="IPR013762">
    <property type="entry name" value="Integrase-like_cat_sf"/>
</dbReference>
<evidence type="ECO:0000256" key="1">
    <source>
        <dbReference type="ARBA" id="ARBA00023172"/>
    </source>
</evidence>
<feature type="compositionally biased region" description="Basic residues" evidence="2">
    <location>
        <begin position="1"/>
        <end position="19"/>
    </location>
</feature>
<accession>A0A5C4XY66</accession>
<dbReference type="PANTHER" id="PTHR30349:SF81">
    <property type="entry name" value="TYROSINE RECOMBINASE XERC"/>
    <property type="match status" value="1"/>
</dbReference>
<evidence type="ECO:0000259" key="3">
    <source>
        <dbReference type="PROSITE" id="PS51898"/>
    </source>
</evidence>
<protein>
    <recommendedName>
        <fullName evidence="3">Tyr recombinase domain-containing protein</fullName>
    </recommendedName>
</protein>
<proteinExistence type="predicted"/>
<dbReference type="Gene3D" id="1.10.443.10">
    <property type="entry name" value="Intergrase catalytic core"/>
    <property type="match status" value="1"/>
</dbReference>
<keyword evidence="1" id="KW-0233">DNA recombination</keyword>
<dbReference type="PROSITE" id="PS51898">
    <property type="entry name" value="TYR_RECOMBINASE"/>
    <property type="match status" value="1"/>
</dbReference>
<dbReference type="GO" id="GO:0006310">
    <property type="term" value="P:DNA recombination"/>
    <property type="evidence" value="ECO:0007669"/>
    <property type="project" value="UniProtKB-KW"/>
</dbReference>
<dbReference type="EMBL" id="VDMO01000025">
    <property type="protein sequence ID" value="TNM68074.1"/>
    <property type="molecule type" value="Genomic_DNA"/>
</dbReference>
<dbReference type="InterPro" id="IPR011010">
    <property type="entry name" value="DNA_brk_join_enz"/>
</dbReference>
<dbReference type="SUPFAM" id="SSF56349">
    <property type="entry name" value="DNA breaking-rejoining enzymes"/>
    <property type="match status" value="1"/>
</dbReference>
<evidence type="ECO:0000313" key="4">
    <source>
        <dbReference type="EMBL" id="TNM68074.1"/>
    </source>
</evidence>
<dbReference type="OrthoDB" id="9801717at2"/>
<dbReference type="InterPro" id="IPR050090">
    <property type="entry name" value="Tyrosine_recombinase_XerCD"/>
</dbReference>